<dbReference type="SUPFAM" id="SSF81345">
    <property type="entry name" value="ABC transporter involved in vitamin B12 uptake, BtuC"/>
    <property type="match status" value="1"/>
</dbReference>
<evidence type="ECO:0000256" key="5">
    <source>
        <dbReference type="ARBA" id="ARBA00023136"/>
    </source>
</evidence>
<dbReference type="AlphaFoldDB" id="A0A4D6KFH3"/>
<dbReference type="OMA" id="WLESNTQ"/>
<dbReference type="KEGG" id="halz:E5139_08205"/>
<dbReference type="GO" id="GO:0055085">
    <property type="term" value="P:transmembrane transport"/>
    <property type="evidence" value="ECO:0007669"/>
    <property type="project" value="InterPro"/>
</dbReference>
<comment type="subcellular location">
    <subcellularLocation>
        <location evidence="1">Membrane</location>
        <topology evidence="1">Multi-pass membrane protein</topology>
    </subcellularLocation>
</comment>
<evidence type="ECO:0000256" key="4">
    <source>
        <dbReference type="ARBA" id="ARBA00022989"/>
    </source>
</evidence>
<feature type="transmembrane region" description="Helical" evidence="6">
    <location>
        <begin position="51"/>
        <end position="73"/>
    </location>
</feature>
<accession>A0A4D6KFH3</accession>
<feature type="transmembrane region" description="Helical" evidence="6">
    <location>
        <begin position="140"/>
        <end position="161"/>
    </location>
</feature>
<dbReference type="PANTHER" id="PTHR30477">
    <property type="entry name" value="ABC-TRANSPORTER METAL-BINDING PROTEIN"/>
    <property type="match status" value="1"/>
</dbReference>
<feature type="transmembrane region" description="Helical" evidence="6">
    <location>
        <begin position="181"/>
        <end position="204"/>
    </location>
</feature>
<dbReference type="PANTHER" id="PTHR30477:SF0">
    <property type="entry name" value="METAL TRANSPORT SYSTEM MEMBRANE PROTEIN TM_0125-RELATED"/>
    <property type="match status" value="1"/>
</dbReference>
<dbReference type="Pfam" id="PF00950">
    <property type="entry name" value="ABC-3"/>
    <property type="match status" value="1"/>
</dbReference>
<name>A0A4D6KFH3_9EURY</name>
<organism evidence="7 8">
    <name type="scientific">Halomicrobium mukohataei</name>
    <dbReference type="NCBI Taxonomy" id="57705"/>
    <lineage>
        <taxon>Archaea</taxon>
        <taxon>Methanobacteriati</taxon>
        <taxon>Methanobacteriota</taxon>
        <taxon>Stenosarchaea group</taxon>
        <taxon>Halobacteria</taxon>
        <taxon>Halobacteriales</taxon>
        <taxon>Haloarculaceae</taxon>
        <taxon>Halomicrobium</taxon>
    </lineage>
</organism>
<reference evidence="7 8" key="1">
    <citation type="submission" date="2019-04" db="EMBL/GenBank/DDBJ databases">
        <title>Complete genome sequence of Arthrobacter sp. ZXY-2 associated with effective atrazine degradation and salt adaptation.</title>
        <authorList>
            <person name="Zhao X."/>
        </authorList>
    </citation>
    <scope>NUCLEOTIDE SEQUENCE [LARGE SCALE GENOMIC DNA]</scope>
    <source>
        <strain evidence="8">ZP60</strain>
    </source>
</reference>
<protein>
    <submittedName>
        <fullName evidence="7">Metal ABC transporter permease</fullName>
    </submittedName>
</protein>
<sequence>MSASRTATVVVASVFLAGVAQLQPAALFETVDTVACGVGAPLGIELLCYPFMQRALVTAVCIGVAAPLVGSFLVHRRMAMIGDALAHTAFAGVAVGLLVGSVTGLPVSPYVAALVVAVVAALVIETLTARTETSGDVSMAIVLAGGFALGTVLISATGGGLSVGIKQYLFGSLATVTRPNAALLISLTALVVAVVTLAYRPLLAVTVDETAARIAGLDVRRFNQLLVVLTAVVVVAAMQILGIILVAAMLVVPVATATPRARSFVDALARSVVAAQVAVVGGVTVAYLGGIAVGGTIVLLAIGLYALETVRAGQTFTASR</sequence>
<evidence type="ECO:0000256" key="1">
    <source>
        <dbReference type="ARBA" id="ARBA00004141"/>
    </source>
</evidence>
<feature type="transmembrane region" description="Helical" evidence="6">
    <location>
        <begin position="274"/>
        <end position="307"/>
    </location>
</feature>
<dbReference type="GO" id="GO:0043190">
    <property type="term" value="C:ATP-binding cassette (ABC) transporter complex"/>
    <property type="evidence" value="ECO:0007669"/>
    <property type="project" value="InterPro"/>
</dbReference>
<feature type="transmembrane region" description="Helical" evidence="6">
    <location>
        <begin position="225"/>
        <end position="254"/>
    </location>
</feature>
<feature type="transmembrane region" description="Helical" evidence="6">
    <location>
        <begin position="110"/>
        <end position="128"/>
    </location>
</feature>
<evidence type="ECO:0000313" key="7">
    <source>
        <dbReference type="EMBL" id="QCD65619.1"/>
    </source>
</evidence>
<keyword evidence="4 6" id="KW-1133">Transmembrane helix</keyword>
<dbReference type="GeneID" id="42178911"/>
<proteinExistence type="inferred from homology"/>
<dbReference type="EMBL" id="CP039375">
    <property type="protein sequence ID" value="QCD65619.1"/>
    <property type="molecule type" value="Genomic_DNA"/>
</dbReference>
<dbReference type="RefSeq" id="WP_015761983.1">
    <property type="nucleotide sequence ID" value="NZ_CP039375.1"/>
</dbReference>
<evidence type="ECO:0000256" key="6">
    <source>
        <dbReference type="SAM" id="Phobius"/>
    </source>
</evidence>
<reference evidence="7 8" key="2">
    <citation type="submission" date="2019-04" db="EMBL/GenBank/DDBJ databases">
        <authorList>
            <person name="Yang S."/>
            <person name="Wei W."/>
        </authorList>
    </citation>
    <scope>NUCLEOTIDE SEQUENCE [LARGE SCALE GENOMIC DNA]</scope>
    <source>
        <strain evidence="8">ZP60</strain>
    </source>
</reference>
<evidence type="ECO:0000256" key="2">
    <source>
        <dbReference type="ARBA" id="ARBA00008034"/>
    </source>
</evidence>
<dbReference type="InterPro" id="IPR037294">
    <property type="entry name" value="ABC_BtuC-like"/>
</dbReference>
<comment type="similarity">
    <text evidence="2">Belongs to the ABC-3 integral membrane protein family.</text>
</comment>
<dbReference type="Gene3D" id="1.10.3470.10">
    <property type="entry name" value="ABC transporter involved in vitamin B12 uptake, BtuC"/>
    <property type="match status" value="1"/>
</dbReference>
<gene>
    <name evidence="7" type="ORF">E5139_08205</name>
</gene>
<keyword evidence="3 6" id="KW-0812">Transmembrane</keyword>
<feature type="transmembrane region" description="Helical" evidence="6">
    <location>
        <begin position="85"/>
        <end position="104"/>
    </location>
</feature>
<evidence type="ECO:0000313" key="8">
    <source>
        <dbReference type="Proteomes" id="UP000297053"/>
    </source>
</evidence>
<dbReference type="InterPro" id="IPR001626">
    <property type="entry name" value="ABC_TroCD"/>
</dbReference>
<keyword evidence="5 6" id="KW-0472">Membrane</keyword>
<evidence type="ECO:0000256" key="3">
    <source>
        <dbReference type="ARBA" id="ARBA00022692"/>
    </source>
</evidence>
<dbReference type="Proteomes" id="UP000297053">
    <property type="component" value="Chromosome"/>
</dbReference>